<proteinExistence type="predicted"/>
<dbReference type="EMBL" id="MHJL01000021">
    <property type="protein sequence ID" value="OGY67507.1"/>
    <property type="molecule type" value="Genomic_DNA"/>
</dbReference>
<dbReference type="Proteomes" id="UP000177690">
    <property type="component" value="Unassembled WGS sequence"/>
</dbReference>
<reference evidence="2 3" key="1">
    <citation type="journal article" date="2016" name="Nat. Commun.">
        <title>Thousands of microbial genomes shed light on interconnected biogeochemical processes in an aquifer system.</title>
        <authorList>
            <person name="Anantharaman K."/>
            <person name="Brown C.T."/>
            <person name="Hug L.A."/>
            <person name="Sharon I."/>
            <person name="Castelle C.J."/>
            <person name="Probst A.J."/>
            <person name="Thomas B.C."/>
            <person name="Singh A."/>
            <person name="Wilkins M.J."/>
            <person name="Karaoz U."/>
            <person name="Brodie E.L."/>
            <person name="Williams K.H."/>
            <person name="Hubbard S.S."/>
            <person name="Banfield J.F."/>
        </authorList>
    </citation>
    <scope>NUCLEOTIDE SEQUENCE [LARGE SCALE GENOMIC DNA]</scope>
</reference>
<accession>A0A1G1ZUI8</accession>
<evidence type="ECO:0000313" key="2">
    <source>
        <dbReference type="EMBL" id="OGY67507.1"/>
    </source>
</evidence>
<keyword evidence="1" id="KW-1133">Transmembrane helix</keyword>
<feature type="transmembrane region" description="Helical" evidence="1">
    <location>
        <begin position="42"/>
        <end position="61"/>
    </location>
</feature>
<organism evidence="2 3">
    <name type="scientific">Candidatus Harrisonbacteria bacterium RIFCSPLOWO2_02_FULL_41_13b</name>
    <dbReference type="NCBI Taxonomy" id="1798409"/>
    <lineage>
        <taxon>Bacteria</taxon>
        <taxon>Candidatus Harrisoniibacteriota</taxon>
    </lineage>
</organism>
<gene>
    <name evidence="2" type="ORF">A3I24_00215</name>
</gene>
<dbReference type="AlphaFoldDB" id="A0A1G1ZUI8"/>
<evidence type="ECO:0000313" key="3">
    <source>
        <dbReference type="Proteomes" id="UP000177690"/>
    </source>
</evidence>
<name>A0A1G1ZUI8_9BACT</name>
<feature type="transmembrane region" description="Helical" evidence="1">
    <location>
        <begin position="14"/>
        <end position="30"/>
    </location>
</feature>
<comment type="caution">
    <text evidence="2">The sequence shown here is derived from an EMBL/GenBank/DDBJ whole genome shotgun (WGS) entry which is preliminary data.</text>
</comment>
<evidence type="ECO:0000256" key="1">
    <source>
        <dbReference type="SAM" id="Phobius"/>
    </source>
</evidence>
<keyword evidence="1" id="KW-0472">Membrane</keyword>
<sequence>MGSRTKIPLIAGDFSLWYYTRSSFTILFILNRKGDRMDIGRIKVFLLAAVILILLFFILLARSETVVAEGDFYDVIYLGDPKTELRGTLVYLVGGRQYVMGGDHYVMNYPQGTRIQIVKDGLGRYKIRPVNNIEKVN</sequence>
<dbReference type="STRING" id="1798409.A3I24_00215"/>
<keyword evidence="1" id="KW-0812">Transmembrane</keyword>
<protein>
    <submittedName>
        <fullName evidence="2">Uncharacterized protein</fullName>
    </submittedName>
</protein>